<accession>A0A2A5C9L2</accession>
<proteinExistence type="predicted"/>
<protein>
    <recommendedName>
        <fullName evidence="4">Mercury transporter MerC</fullName>
    </recommendedName>
</protein>
<dbReference type="GO" id="GO:0015097">
    <property type="term" value="F:mercury ion transmembrane transporter activity"/>
    <property type="evidence" value="ECO:0007669"/>
    <property type="project" value="InterPro"/>
</dbReference>
<reference evidence="3" key="1">
    <citation type="submission" date="2017-08" db="EMBL/GenBank/DDBJ databases">
        <title>A dynamic microbial community with high functional redundancy inhabits the cold, oxic subseafloor aquifer.</title>
        <authorList>
            <person name="Tully B.J."/>
            <person name="Wheat C.G."/>
            <person name="Glazer B.T."/>
            <person name="Huber J.A."/>
        </authorList>
    </citation>
    <scope>NUCLEOTIDE SEQUENCE [LARGE SCALE GENOMIC DNA]</scope>
</reference>
<keyword evidence="1" id="KW-0812">Transmembrane</keyword>
<dbReference type="Proteomes" id="UP000228987">
    <property type="component" value="Unassembled WGS sequence"/>
</dbReference>
<organism evidence="2 3">
    <name type="scientific">SAR86 cluster bacterium</name>
    <dbReference type="NCBI Taxonomy" id="2030880"/>
    <lineage>
        <taxon>Bacteria</taxon>
        <taxon>Pseudomonadati</taxon>
        <taxon>Pseudomonadota</taxon>
        <taxon>Gammaproteobacteria</taxon>
        <taxon>SAR86 cluster</taxon>
    </lineage>
</organism>
<feature type="transmembrane region" description="Helical" evidence="1">
    <location>
        <begin position="21"/>
        <end position="46"/>
    </location>
</feature>
<gene>
    <name evidence="2" type="ORF">COA71_11710</name>
</gene>
<comment type="caution">
    <text evidence="2">The sequence shown here is derived from an EMBL/GenBank/DDBJ whole genome shotgun (WGS) entry which is preliminary data.</text>
</comment>
<dbReference type="GO" id="GO:0016020">
    <property type="term" value="C:membrane"/>
    <property type="evidence" value="ECO:0007669"/>
    <property type="project" value="InterPro"/>
</dbReference>
<dbReference type="InterPro" id="IPR004891">
    <property type="entry name" value="Mercury-R_MerC"/>
</dbReference>
<evidence type="ECO:0000313" key="2">
    <source>
        <dbReference type="EMBL" id="PCJ40168.1"/>
    </source>
</evidence>
<feature type="transmembrane region" description="Helical" evidence="1">
    <location>
        <begin position="52"/>
        <end position="72"/>
    </location>
</feature>
<dbReference type="AlphaFoldDB" id="A0A2A5C9L2"/>
<evidence type="ECO:0000256" key="1">
    <source>
        <dbReference type="SAM" id="Phobius"/>
    </source>
</evidence>
<name>A0A2A5C9L2_9GAMM</name>
<dbReference type="PROSITE" id="PS51257">
    <property type="entry name" value="PROKAR_LIPOPROTEIN"/>
    <property type="match status" value="1"/>
</dbReference>
<keyword evidence="1" id="KW-1133">Transmembrane helix</keyword>
<sequence length="133" mass="14520">MISMWKWVIGLGDKVGFSGSFIAALGCPACFPALAGISSAIGLSFLSQWEGILVSRVLPLIALIVLIINILGFFSHHQWHRTLLGIVGPTLVIIGAREMNQLFLFPGLAFMFGVSVWDIVSSRHKRCETASYD</sequence>
<keyword evidence="1" id="KW-0472">Membrane</keyword>
<feature type="transmembrane region" description="Helical" evidence="1">
    <location>
        <begin position="102"/>
        <end position="120"/>
    </location>
</feature>
<dbReference type="EMBL" id="NVWI01000010">
    <property type="protein sequence ID" value="PCJ40168.1"/>
    <property type="molecule type" value="Genomic_DNA"/>
</dbReference>
<evidence type="ECO:0000313" key="3">
    <source>
        <dbReference type="Proteomes" id="UP000228987"/>
    </source>
</evidence>
<evidence type="ECO:0008006" key="4">
    <source>
        <dbReference type="Google" id="ProtNLM"/>
    </source>
</evidence>
<dbReference type="Pfam" id="PF03203">
    <property type="entry name" value="MerC"/>
    <property type="match status" value="1"/>
</dbReference>